<dbReference type="Pfam" id="PF03372">
    <property type="entry name" value="Exo_endo_phos"/>
    <property type="match status" value="1"/>
</dbReference>
<dbReference type="RefSeq" id="WP_006274427.1">
    <property type="nucleotide sequence ID" value="NZ_GL883079.1"/>
</dbReference>
<reference evidence="4" key="1">
    <citation type="submission" date="2011-03" db="EMBL/GenBank/DDBJ databases">
        <title>Draft genome sequence of Brevundimonas diminuta.</title>
        <authorList>
            <person name="Brown P.J.B."/>
            <person name="Buechlein A."/>
            <person name="Hemmerich C."/>
            <person name="Brun Y.V."/>
        </authorList>
    </citation>
    <scope>NUCLEOTIDE SEQUENCE [LARGE SCALE GENOMIC DNA]</scope>
    <source>
        <strain evidence="4">C19</strain>
    </source>
</reference>
<keyword evidence="3" id="KW-0269">Exonuclease</keyword>
<evidence type="ECO:0000259" key="2">
    <source>
        <dbReference type="Pfam" id="PF03372"/>
    </source>
</evidence>
<dbReference type="InterPro" id="IPR005135">
    <property type="entry name" value="Endo/exonuclease/phosphatase"/>
</dbReference>
<evidence type="ECO:0000313" key="4">
    <source>
        <dbReference type="Proteomes" id="UP000006512"/>
    </source>
</evidence>
<dbReference type="SUPFAM" id="SSF56219">
    <property type="entry name" value="DNase I-like"/>
    <property type="match status" value="1"/>
</dbReference>
<dbReference type="eggNOG" id="COG3021">
    <property type="taxonomic scope" value="Bacteria"/>
</dbReference>
<protein>
    <submittedName>
        <fullName evidence="3">Endonuclease/Exonuclease/phosphatase family protein</fullName>
    </submittedName>
</protein>
<dbReference type="OrthoDB" id="3808618at2"/>
<feature type="domain" description="Endonuclease/exonuclease/phosphatase" evidence="2">
    <location>
        <begin position="94"/>
        <end position="290"/>
    </location>
</feature>
<keyword evidence="4" id="KW-1185">Reference proteome</keyword>
<evidence type="ECO:0000313" key="3">
    <source>
        <dbReference type="EMBL" id="EGF90618.1"/>
    </source>
</evidence>
<name>F4QQY1_9CAUL</name>
<dbReference type="EMBL" id="GL883079">
    <property type="protein sequence ID" value="EGF90618.1"/>
    <property type="molecule type" value="Genomic_DNA"/>
</dbReference>
<keyword evidence="1" id="KW-1133">Transmembrane helix</keyword>
<keyword evidence="3" id="KW-0378">Hydrolase</keyword>
<dbReference type="HOGENOM" id="CLU_052333_0_0_5"/>
<organism evidence="3 4">
    <name type="scientific">Asticcacaulis biprosthecium C19</name>
    <dbReference type="NCBI Taxonomy" id="715226"/>
    <lineage>
        <taxon>Bacteria</taxon>
        <taxon>Pseudomonadati</taxon>
        <taxon>Pseudomonadota</taxon>
        <taxon>Alphaproteobacteria</taxon>
        <taxon>Caulobacterales</taxon>
        <taxon>Caulobacteraceae</taxon>
        <taxon>Asticcacaulis</taxon>
    </lineage>
</organism>
<dbReference type="GO" id="GO:0004519">
    <property type="term" value="F:endonuclease activity"/>
    <property type="evidence" value="ECO:0007669"/>
    <property type="project" value="UniProtKB-KW"/>
</dbReference>
<gene>
    <name evidence="3" type="ORF">ABI_36480</name>
</gene>
<feature type="transmembrane region" description="Helical" evidence="1">
    <location>
        <begin position="41"/>
        <end position="68"/>
    </location>
</feature>
<keyword evidence="3" id="KW-0540">Nuclease</keyword>
<proteinExistence type="predicted"/>
<dbReference type="Gene3D" id="3.60.10.10">
    <property type="entry name" value="Endonuclease/exonuclease/phosphatase"/>
    <property type="match status" value="1"/>
</dbReference>
<keyword evidence="1" id="KW-0812">Transmembrane</keyword>
<dbReference type="Proteomes" id="UP000006512">
    <property type="component" value="Unassembled WGS sequence"/>
</dbReference>
<dbReference type="AlphaFoldDB" id="F4QQY1"/>
<keyword evidence="3" id="KW-0255">Endonuclease</keyword>
<keyword evidence="1" id="KW-0472">Membrane</keyword>
<sequence length="299" mass="33057">MRRFCFIGLCLLGGLSAFVILLSLLPWPGEMLAPFRPQILVGTLVLAVASLPFLSWKLTLAVGAVATLNATPMALRWFGRQVLPAPDTANLTILSLNVLYRNSDYDRVEDVIRRESADVVVASETDSEWILQLQSLNDLYPYSQTIPGRGAFGLSVHAKSPMKAEVLELGGERLPLIRAEFDTYVVYAVHPMPPGSSDKATENGVYLQQLAEVARLETKPVVLAGDFNTTLWSSNIRPLVKDRWQWPSGSGAAYTWPVGAAFLGIQIDHILTQKMRAGRFRVLEPIGSDHRPVRADLQY</sequence>
<dbReference type="InterPro" id="IPR036691">
    <property type="entry name" value="Endo/exonu/phosph_ase_sf"/>
</dbReference>
<dbReference type="GO" id="GO:0004527">
    <property type="term" value="F:exonuclease activity"/>
    <property type="evidence" value="ECO:0007669"/>
    <property type="project" value="UniProtKB-KW"/>
</dbReference>
<dbReference type="STRING" id="715226.ABI_36480"/>
<accession>F4QQY1</accession>
<evidence type="ECO:0000256" key="1">
    <source>
        <dbReference type="SAM" id="Phobius"/>
    </source>
</evidence>